<sequence>MRLYSLFANSEYRKLSVAGSKSNPQIVLRPQDLVVLLRLALERGPAPTYAALAAELGMTASEVHGAVERAVAAQLAHKGTSGKAAVILAALRLFVQHGARYCFPATRGGLTRGMPTGYAAAPLKDLIVPGGDPLPVWPHKDGTVRGVAFYPLYPRVPDAAGRNPALYELLVLFDAVRGGSARERALAIDLLEKRLQP</sequence>
<organism evidence="1 2">
    <name type="scientific">Candidatus Accumulibacter aalborgensis</name>
    <dbReference type="NCBI Taxonomy" id="1860102"/>
    <lineage>
        <taxon>Bacteria</taxon>
        <taxon>Pseudomonadati</taxon>
        <taxon>Pseudomonadota</taxon>
        <taxon>Betaproteobacteria</taxon>
        <taxon>Candidatus Accumulibacter</taxon>
    </lineage>
</organism>
<dbReference type="AlphaFoldDB" id="A0A1A8XN26"/>
<evidence type="ECO:0000313" key="2">
    <source>
        <dbReference type="Proteomes" id="UP000199169"/>
    </source>
</evidence>
<dbReference type="Proteomes" id="UP000199169">
    <property type="component" value="Unassembled WGS sequence"/>
</dbReference>
<evidence type="ECO:0000313" key="1">
    <source>
        <dbReference type="EMBL" id="SBT06560.1"/>
    </source>
</evidence>
<name>A0A1A8XN26_9PROT</name>
<protein>
    <submittedName>
        <fullName evidence="1">Uncharacterized protein</fullName>
    </submittedName>
</protein>
<reference evidence="1 2" key="1">
    <citation type="submission" date="2016-06" db="EMBL/GenBank/DDBJ databases">
        <authorList>
            <person name="Kjaerup R.B."/>
            <person name="Dalgaard T.S."/>
            <person name="Juul-Madsen H.R."/>
        </authorList>
    </citation>
    <scope>NUCLEOTIDE SEQUENCE [LARGE SCALE GENOMIC DNA]</scope>
    <source>
        <strain evidence="1">3</strain>
    </source>
</reference>
<dbReference type="RefSeq" id="WP_245754539.1">
    <property type="nucleotide sequence ID" value="NZ_FLQX01000111.1"/>
</dbReference>
<keyword evidence="2" id="KW-1185">Reference proteome</keyword>
<accession>A0A1A8XN26</accession>
<dbReference type="EMBL" id="FLQX01000111">
    <property type="protein sequence ID" value="SBT06560.1"/>
    <property type="molecule type" value="Genomic_DNA"/>
</dbReference>
<dbReference type="STRING" id="1860102.ACCAA_350001"/>
<proteinExistence type="predicted"/>
<gene>
    <name evidence="1" type="ORF">ACCAA_350001</name>
</gene>